<dbReference type="KEGG" id="pnl:PNK_1740"/>
<dbReference type="AlphaFoldDB" id="A0A0U5ESW8"/>
<dbReference type="PATRIC" id="fig|389348.3.peg.1956"/>
<evidence type="ECO:0000313" key="2">
    <source>
        <dbReference type="Proteomes" id="UP000069902"/>
    </source>
</evidence>
<name>A0A0U5ESW8_9BACT</name>
<evidence type="ECO:0000313" key="1">
    <source>
        <dbReference type="EMBL" id="CUI17347.1"/>
    </source>
</evidence>
<reference evidence="2" key="1">
    <citation type="submission" date="2015-09" db="EMBL/GenBank/DDBJ databases">
        <authorList>
            <person name="Bertelli C."/>
        </authorList>
    </citation>
    <scope>NUCLEOTIDE SEQUENCE [LARGE SCALE GENOMIC DNA]</scope>
    <source>
        <strain evidence="2">KNic</strain>
    </source>
</reference>
<accession>A0A0U5ESW8</accession>
<dbReference type="Proteomes" id="UP000069902">
    <property type="component" value="Chromosome cPNK"/>
</dbReference>
<sequence length="480" mass="56155">MAFEVSLIGTMNLKINMLKLTCLFLAILSLLGLQTELEADFLRLSKKERPSLAEYEPTFRSTIFDHYYKQLRSFIQTDKPLSDLPKEEQMDHSSHPLFTLRQLFMAEAPQDGLSKRGFHTAFLTRLRVLLFSQPRDELESVNHLCFWMYTQPYLLNEYWQFLHTLPTQMPPIQGVLAHFPAKVDAYYQQIKKNGHLSGYHPLSSSETDPHYNGQLPSAIYRIGQTTLLHLSRPLIENKKQKTVSISPEFKAYLTYLKSKQQTHLYINLMHRQGKESHLSKILERLEEDPELGSVIAVATLDKNSSFYWQKNEYVSLSKASEFKKVFFRYLLTPNGAVFKWPNKIPLDEWKQTLYRLLNAIHIDYFGERPALSRLERQQFVEIMLVKLIEALIERENPTYCNISCKHSIDRGPSMLSLFYAYNRLHDAKQKWSEADEQLTLTLLFAPALVAHNRPPHAYRLERFNLTLQKFGELIKQSEPY</sequence>
<keyword evidence="2" id="KW-1185">Reference proteome</keyword>
<proteinExistence type="predicted"/>
<organism evidence="1 2">
    <name type="scientific">Candidatus Protochlamydia naegleriophila</name>
    <dbReference type="NCBI Taxonomy" id="389348"/>
    <lineage>
        <taxon>Bacteria</taxon>
        <taxon>Pseudomonadati</taxon>
        <taxon>Chlamydiota</taxon>
        <taxon>Chlamydiia</taxon>
        <taxon>Parachlamydiales</taxon>
        <taxon>Parachlamydiaceae</taxon>
        <taxon>Candidatus Protochlamydia</taxon>
    </lineage>
</organism>
<gene>
    <name evidence="1" type="ORF">PNK_1740</name>
</gene>
<protein>
    <submittedName>
        <fullName evidence="1">Uncharacterized protein</fullName>
    </submittedName>
</protein>
<dbReference type="InParanoid" id="A0A0U5ESW8"/>
<dbReference type="EMBL" id="LN879502">
    <property type="protein sequence ID" value="CUI17347.1"/>
    <property type="molecule type" value="Genomic_DNA"/>
</dbReference>